<evidence type="ECO:0000313" key="7">
    <source>
        <dbReference type="EMBL" id="TYA11500.1"/>
    </source>
</evidence>
<dbReference type="CDD" id="cd17536">
    <property type="entry name" value="REC_YesN-like"/>
    <property type="match status" value="1"/>
</dbReference>
<dbReference type="Gene3D" id="3.40.50.2300">
    <property type="match status" value="1"/>
</dbReference>
<keyword evidence="2" id="KW-0238">DNA-binding</keyword>
<dbReference type="EMBL" id="VSDO01000004">
    <property type="protein sequence ID" value="TYA11500.1"/>
    <property type="molecule type" value="Genomic_DNA"/>
</dbReference>
<dbReference type="InterPro" id="IPR018060">
    <property type="entry name" value="HTH_AraC"/>
</dbReference>
<dbReference type="PROSITE" id="PS00041">
    <property type="entry name" value="HTH_ARAC_FAMILY_1"/>
    <property type="match status" value="1"/>
</dbReference>
<evidence type="ECO:0000259" key="6">
    <source>
        <dbReference type="PROSITE" id="PS50110"/>
    </source>
</evidence>
<dbReference type="InterPro" id="IPR001789">
    <property type="entry name" value="Sig_transdc_resp-reg_receiver"/>
</dbReference>
<dbReference type="PROSITE" id="PS50110">
    <property type="entry name" value="RESPONSE_REGULATORY"/>
    <property type="match status" value="1"/>
</dbReference>
<evidence type="ECO:0000256" key="1">
    <source>
        <dbReference type="ARBA" id="ARBA00023015"/>
    </source>
</evidence>
<dbReference type="GO" id="GO:0003700">
    <property type="term" value="F:DNA-binding transcription factor activity"/>
    <property type="evidence" value="ECO:0007669"/>
    <property type="project" value="InterPro"/>
</dbReference>
<evidence type="ECO:0000256" key="3">
    <source>
        <dbReference type="ARBA" id="ARBA00023163"/>
    </source>
</evidence>
<dbReference type="InterPro" id="IPR020449">
    <property type="entry name" value="Tscrpt_reg_AraC-type_HTH"/>
</dbReference>
<keyword evidence="3" id="KW-0804">Transcription</keyword>
<gene>
    <name evidence="7" type="ORF">FRY98_20365</name>
</gene>
<keyword evidence="8" id="KW-1185">Reference proteome</keyword>
<evidence type="ECO:0000256" key="2">
    <source>
        <dbReference type="ARBA" id="ARBA00023125"/>
    </source>
</evidence>
<dbReference type="SMART" id="SM00448">
    <property type="entry name" value="REC"/>
    <property type="match status" value="1"/>
</dbReference>
<sequence length="543" mass="62723">MHVLLVDDDYFVVTALEKKIDWASLQVDAVYTAHNVAQAREILKTRPVQILISDIEMPQGSGLELLAWIREEKYEVQTIFLTNYADFNYAQKAIELQSFEYFLKPIEFDKLMLIIQKAVARSKEQQKNEKAIQDGRFWQKNQAKIIEYFWRRLVVDSVSVPVKPSDVARSVQEQHLAYGMSDRIQPLLIQLFPYNGSMGKEEKNLFDFALLNVLYELIQSPCFSVETILEYRDCNWIVILKWHHPVEVPLLRELCSLFIERGRSYLKCDACCSIGFSAPLESIGQLLHRLLSIHGEMTPVRNETYLMEDYPPPAVPREYRPPDLTLLEDLLHRNDPVAFLGEVEKELRLRLGGRRVLNISELSLFRLDIVQLVYSFLKLKGIQAHKLYTGKTNDSLLMHSLSSIEDFEEYLKYLVHTALDYRDFAAQPKSVVEEIKQYIHAHYGEDLSRNDLAEIVYLHPDYLARVFKRETGVSLGSYVIQVRIQVAKGLLETTELSVYTIANRVGYANDSYFSKLFKQEVGLTPNEYKRVACLGAESGHPIP</sequence>
<comment type="caution">
    <text evidence="7">The sequence shown here is derived from an EMBL/GenBank/DDBJ whole genome shotgun (WGS) entry which is preliminary data.</text>
</comment>
<dbReference type="PANTHER" id="PTHR43280:SF10">
    <property type="entry name" value="REGULATORY PROTEIN POCR"/>
    <property type="match status" value="1"/>
</dbReference>
<dbReference type="InterPro" id="IPR009057">
    <property type="entry name" value="Homeodomain-like_sf"/>
</dbReference>
<keyword evidence="1" id="KW-0805">Transcription regulation</keyword>
<evidence type="ECO:0000313" key="8">
    <source>
        <dbReference type="Proteomes" id="UP000325218"/>
    </source>
</evidence>
<feature type="modified residue" description="4-aspartylphosphate" evidence="4">
    <location>
        <position position="54"/>
    </location>
</feature>
<dbReference type="Gene3D" id="1.10.10.60">
    <property type="entry name" value="Homeodomain-like"/>
    <property type="match status" value="2"/>
</dbReference>
<protein>
    <submittedName>
        <fullName evidence="7">Response regulator</fullName>
    </submittedName>
</protein>
<dbReference type="SUPFAM" id="SSF46689">
    <property type="entry name" value="Homeodomain-like"/>
    <property type="match status" value="2"/>
</dbReference>
<reference evidence="7 8" key="1">
    <citation type="submission" date="2019-08" db="EMBL/GenBank/DDBJ databases">
        <title>Genome sequencing of Paenibacillus faecis DSM 23593(T).</title>
        <authorList>
            <person name="Kook J.-K."/>
            <person name="Park S.-N."/>
            <person name="Lim Y.K."/>
        </authorList>
    </citation>
    <scope>NUCLEOTIDE SEQUENCE [LARGE SCALE GENOMIC DNA]</scope>
    <source>
        <strain evidence="7 8">DSM 23593</strain>
    </source>
</reference>
<feature type="domain" description="Response regulatory" evidence="6">
    <location>
        <begin position="2"/>
        <end position="119"/>
    </location>
</feature>
<proteinExistence type="predicted"/>
<dbReference type="InterPro" id="IPR011006">
    <property type="entry name" value="CheY-like_superfamily"/>
</dbReference>
<dbReference type="RefSeq" id="WP_148455400.1">
    <property type="nucleotide sequence ID" value="NZ_VSDO01000004.1"/>
</dbReference>
<dbReference type="PRINTS" id="PR00032">
    <property type="entry name" value="HTHARAC"/>
</dbReference>
<evidence type="ECO:0000259" key="5">
    <source>
        <dbReference type="PROSITE" id="PS01124"/>
    </source>
</evidence>
<name>A0A5D0CPJ1_9BACL</name>
<dbReference type="PANTHER" id="PTHR43280">
    <property type="entry name" value="ARAC-FAMILY TRANSCRIPTIONAL REGULATOR"/>
    <property type="match status" value="1"/>
</dbReference>
<dbReference type="OrthoDB" id="1974963at2"/>
<feature type="domain" description="HTH araC/xylS-type" evidence="5">
    <location>
        <begin position="433"/>
        <end position="531"/>
    </location>
</feature>
<dbReference type="GO" id="GO:0000160">
    <property type="term" value="P:phosphorelay signal transduction system"/>
    <property type="evidence" value="ECO:0007669"/>
    <property type="project" value="InterPro"/>
</dbReference>
<dbReference type="Pfam" id="PF12833">
    <property type="entry name" value="HTH_18"/>
    <property type="match status" value="1"/>
</dbReference>
<keyword evidence="4" id="KW-0597">Phosphoprotein</keyword>
<accession>A0A5D0CPJ1</accession>
<dbReference type="Proteomes" id="UP000325218">
    <property type="component" value="Unassembled WGS sequence"/>
</dbReference>
<dbReference type="SUPFAM" id="SSF52172">
    <property type="entry name" value="CheY-like"/>
    <property type="match status" value="1"/>
</dbReference>
<evidence type="ECO:0000256" key="4">
    <source>
        <dbReference type="PROSITE-ProRule" id="PRU00169"/>
    </source>
</evidence>
<dbReference type="GO" id="GO:0043565">
    <property type="term" value="F:sequence-specific DNA binding"/>
    <property type="evidence" value="ECO:0007669"/>
    <property type="project" value="InterPro"/>
</dbReference>
<organism evidence="7 8">
    <name type="scientific">Paenibacillus faecis</name>
    <dbReference type="NCBI Taxonomy" id="862114"/>
    <lineage>
        <taxon>Bacteria</taxon>
        <taxon>Bacillati</taxon>
        <taxon>Bacillota</taxon>
        <taxon>Bacilli</taxon>
        <taxon>Bacillales</taxon>
        <taxon>Paenibacillaceae</taxon>
        <taxon>Paenibacillus</taxon>
    </lineage>
</organism>
<dbReference type="Pfam" id="PF00072">
    <property type="entry name" value="Response_reg"/>
    <property type="match status" value="1"/>
</dbReference>
<dbReference type="PROSITE" id="PS01124">
    <property type="entry name" value="HTH_ARAC_FAMILY_2"/>
    <property type="match status" value="1"/>
</dbReference>
<dbReference type="SMART" id="SM00342">
    <property type="entry name" value="HTH_ARAC"/>
    <property type="match status" value="1"/>
</dbReference>
<dbReference type="InterPro" id="IPR018062">
    <property type="entry name" value="HTH_AraC-typ_CS"/>
</dbReference>
<dbReference type="AlphaFoldDB" id="A0A5D0CPJ1"/>